<dbReference type="SUPFAM" id="SSF50494">
    <property type="entry name" value="Trypsin-like serine proteases"/>
    <property type="match status" value="1"/>
</dbReference>
<dbReference type="Proteomes" id="UP000015241">
    <property type="component" value="Unassembled WGS sequence"/>
</dbReference>
<organism evidence="1 2">
    <name type="scientific">Fomitopsis schrenkii</name>
    <name type="common">Brown rot fungus</name>
    <dbReference type="NCBI Taxonomy" id="2126942"/>
    <lineage>
        <taxon>Eukaryota</taxon>
        <taxon>Fungi</taxon>
        <taxon>Dikarya</taxon>
        <taxon>Basidiomycota</taxon>
        <taxon>Agaricomycotina</taxon>
        <taxon>Agaricomycetes</taxon>
        <taxon>Polyporales</taxon>
        <taxon>Fomitopsis</taxon>
    </lineage>
</organism>
<accession>S8EI73</accession>
<evidence type="ECO:0000313" key="2">
    <source>
        <dbReference type="Proteomes" id="UP000015241"/>
    </source>
</evidence>
<dbReference type="OrthoDB" id="5367135at2759"/>
<reference evidence="1 2" key="1">
    <citation type="journal article" date="2012" name="Science">
        <title>The Paleozoic origin of enzymatic lignin decomposition reconstructed from 31 fungal genomes.</title>
        <authorList>
            <person name="Floudas D."/>
            <person name="Binder M."/>
            <person name="Riley R."/>
            <person name="Barry K."/>
            <person name="Blanchette R.A."/>
            <person name="Henrissat B."/>
            <person name="Martinez A.T."/>
            <person name="Otillar R."/>
            <person name="Spatafora J.W."/>
            <person name="Yadav J.S."/>
            <person name="Aerts A."/>
            <person name="Benoit I."/>
            <person name="Boyd A."/>
            <person name="Carlson A."/>
            <person name="Copeland A."/>
            <person name="Coutinho P.M."/>
            <person name="de Vries R.P."/>
            <person name="Ferreira P."/>
            <person name="Findley K."/>
            <person name="Foster B."/>
            <person name="Gaskell J."/>
            <person name="Glotzer D."/>
            <person name="Gorecki P."/>
            <person name="Heitman J."/>
            <person name="Hesse C."/>
            <person name="Hori C."/>
            <person name="Igarashi K."/>
            <person name="Jurgens J.A."/>
            <person name="Kallen N."/>
            <person name="Kersten P."/>
            <person name="Kohler A."/>
            <person name="Kuees U."/>
            <person name="Kumar T.K.A."/>
            <person name="Kuo A."/>
            <person name="LaButti K."/>
            <person name="Larrondo L.F."/>
            <person name="Lindquist E."/>
            <person name="Ling A."/>
            <person name="Lombard V."/>
            <person name="Lucas S."/>
            <person name="Lundell T."/>
            <person name="Martin R."/>
            <person name="McLaughlin D.J."/>
            <person name="Morgenstern I."/>
            <person name="Morin E."/>
            <person name="Murat C."/>
            <person name="Nagy L.G."/>
            <person name="Nolan M."/>
            <person name="Ohm R.A."/>
            <person name="Patyshakuliyeva A."/>
            <person name="Rokas A."/>
            <person name="Ruiz-Duenas F.J."/>
            <person name="Sabat G."/>
            <person name="Salamov A."/>
            <person name="Samejima M."/>
            <person name="Schmutz J."/>
            <person name="Slot J.C."/>
            <person name="St John F."/>
            <person name="Stenlid J."/>
            <person name="Sun H."/>
            <person name="Sun S."/>
            <person name="Syed K."/>
            <person name="Tsang A."/>
            <person name="Wiebenga A."/>
            <person name="Young D."/>
            <person name="Pisabarro A."/>
            <person name="Eastwood D.C."/>
            <person name="Martin F."/>
            <person name="Cullen D."/>
            <person name="Grigoriev I.V."/>
            <person name="Hibbett D.S."/>
        </authorList>
    </citation>
    <scope>NUCLEOTIDE SEQUENCE</scope>
    <source>
        <strain evidence="2">FP-58527</strain>
    </source>
</reference>
<dbReference type="EMBL" id="KE504125">
    <property type="protein sequence ID" value="EPT04847.1"/>
    <property type="molecule type" value="Genomic_DNA"/>
</dbReference>
<dbReference type="Gene3D" id="2.40.10.10">
    <property type="entry name" value="Trypsin-like serine proteases"/>
    <property type="match status" value="2"/>
</dbReference>
<dbReference type="STRING" id="743788.S8EI73"/>
<proteinExistence type="predicted"/>
<keyword evidence="2" id="KW-1185">Reference proteome</keyword>
<dbReference type="HOGENOM" id="CLU_047431_0_0_1"/>
<evidence type="ECO:0000313" key="1">
    <source>
        <dbReference type="EMBL" id="EPT04847.1"/>
    </source>
</evidence>
<dbReference type="InterPro" id="IPR043504">
    <property type="entry name" value="Peptidase_S1_PA_chymotrypsin"/>
</dbReference>
<evidence type="ECO:0008006" key="3">
    <source>
        <dbReference type="Google" id="ProtNLM"/>
    </source>
</evidence>
<dbReference type="AlphaFoldDB" id="S8EI73"/>
<name>S8EI73_FOMSC</name>
<gene>
    <name evidence="1" type="ORF">FOMPIDRAFT_1045527</name>
</gene>
<dbReference type="InParanoid" id="S8EI73"/>
<dbReference type="InterPro" id="IPR009003">
    <property type="entry name" value="Peptidase_S1_PA"/>
</dbReference>
<dbReference type="eggNOG" id="ENOG502RUZX">
    <property type="taxonomic scope" value="Eukaryota"/>
</dbReference>
<protein>
    <recommendedName>
        <fullName evidence="3">Serine protease</fullName>
    </recommendedName>
</protein>
<sequence>MAQQIYMPEDMQHASWRGEAPDVVRASGFQFTDLDFGCWTVKLEFQIKGRVATGSGFFINIPDCAKAVILTAGHNLLSSDGTRSAELTVLGESEADKYRVPEGDIYVARAFTGAHGKPGVDWGVVLYPRERLGSVKKGFGFGFGYSLRLAYAQHIGGTVYVSGYRSTTEPGHPDTSSGTLVAAYQEWLEYRLTTEQGLSGSVVWTAYGGCPTVIAIHNHSPDPTRKNRGAGPAGSRGARLNAAMLHEILDFAQVGHYGVRLRAHGTPKQILQLPGRGLYLSFPEGFSFARVRLGPGSAVDIVPAETQKSSKQYAMVVEGRWALFNTAKQQVVLSEIVREECLFSMEEKLIKSTGGTEISVIIARDGKKWMLRIRGERLKHFEDEEDDEGAESSEVSLLPYPSKDTALQYVRFALESGV</sequence>